<dbReference type="GO" id="GO:0003712">
    <property type="term" value="F:transcription coregulator activity"/>
    <property type="evidence" value="ECO:0007669"/>
    <property type="project" value="TreeGrafter"/>
</dbReference>
<dbReference type="WBParaSite" id="snap_masked-unitig_4262-processed-gene-0.0-mRNA-1">
    <property type="protein sequence ID" value="snap_masked-unitig_4262-processed-gene-0.0-mRNA-1"/>
    <property type="gene ID" value="snap_masked-unitig_4262-processed-gene-0.0"/>
</dbReference>
<dbReference type="GO" id="GO:0005634">
    <property type="term" value="C:nucleus"/>
    <property type="evidence" value="ECO:0007669"/>
    <property type="project" value="UniProtKB-SubCell"/>
</dbReference>
<evidence type="ECO:0000256" key="1">
    <source>
        <dbReference type="ARBA" id="ARBA00004123"/>
    </source>
</evidence>
<feature type="region of interest" description="Disordered" evidence="3">
    <location>
        <begin position="180"/>
        <end position="210"/>
    </location>
</feature>
<evidence type="ECO:0000256" key="2">
    <source>
        <dbReference type="ARBA" id="ARBA00023242"/>
    </source>
</evidence>
<dbReference type="InterPro" id="IPR033774">
    <property type="entry name" value="YAF2_RYBP"/>
</dbReference>
<feature type="region of interest" description="Disordered" evidence="3">
    <location>
        <begin position="1"/>
        <end position="77"/>
    </location>
</feature>
<feature type="compositionally biased region" description="Basic residues" evidence="3">
    <location>
        <begin position="68"/>
        <end position="77"/>
    </location>
</feature>
<name>A0A1I8JRV0_9PLAT</name>
<comment type="subcellular location">
    <subcellularLocation>
        <location evidence="1">Nucleus</location>
    </subcellularLocation>
</comment>
<dbReference type="PANTHER" id="PTHR12920">
    <property type="entry name" value="RYBP AND YAF2-RELATED"/>
    <property type="match status" value="1"/>
</dbReference>
<proteinExistence type="predicted"/>
<dbReference type="PANTHER" id="PTHR12920:SF4">
    <property type="entry name" value="GEO03726P1"/>
    <property type="match status" value="1"/>
</dbReference>
<feature type="compositionally biased region" description="Basic residues" evidence="3">
    <location>
        <begin position="25"/>
        <end position="35"/>
    </location>
</feature>
<sequence>MAASDAGDDSASNASSTNTANVPSQHHKLRHHHHGQQSSGSERHIDKEAEVKSAGSGDAGDDPERYSPRRRQCRSRGSRWAPVITVVTPSPTRAAVGLCLDSPPARAKHPTSGGGGGAFRKGSGAISLGSARNHHHHQKLPRLRNVDRSTARHIPVTANGVTVIITDFKPKTSVASAVAKSKRSVAMESSSNAAATGDHADDSSTSISSPSDAEFAFDFDEFAATVAY</sequence>
<feature type="region of interest" description="Disordered" evidence="3">
    <location>
        <begin position="105"/>
        <end position="140"/>
    </location>
</feature>
<evidence type="ECO:0000313" key="4">
    <source>
        <dbReference type="Proteomes" id="UP000095280"/>
    </source>
</evidence>
<protein>
    <submittedName>
        <fullName evidence="5">Kinesin motor domain-containing protein</fullName>
    </submittedName>
</protein>
<feature type="compositionally biased region" description="Basic and acidic residues" evidence="3">
    <location>
        <begin position="41"/>
        <end position="51"/>
    </location>
</feature>
<dbReference type="InterPro" id="IPR039958">
    <property type="entry name" value="RYBP/YAF2"/>
</dbReference>
<reference evidence="5" key="1">
    <citation type="submission" date="2016-11" db="UniProtKB">
        <authorList>
            <consortium name="WormBaseParasite"/>
        </authorList>
    </citation>
    <scope>IDENTIFICATION</scope>
</reference>
<dbReference type="Pfam" id="PF17219">
    <property type="entry name" value="YAF2_RYBP"/>
    <property type="match status" value="1"/>
</dbReference>
<dbReference type="AlphaFoldDB" id="A0A1I8JRV0"/>
<keyword evidence="4" id="KW-1185">Reference proteome</keyword>
<organism evidence="4 5">
    <name type="scientific">Macrostomum lignano</name>
    <dbReference type="NCBI Taxonomy" id="282301"/>
    <lineage>
        <taxon>Eukaryota</taxon>
        <taxon>Metazoa</taxon>
        <taxon>Spiralia</taxon>
        <taxon>Lophotrochozoa</taxon>
        <taxon>Platyhelminthes</taxon>
        <taxon>Rhabditophora</taxon>
        <taxon>Macrostomorpha</taxon>
        <taxon>Macrostomida</taxon>
        <taxon>Macrostomidae</taxon>
        <taxon>Macrostomum</taxon>
    </lineage>
</organism>
<dbReference type="Proteomes" id="UP000095280">
    <property type="component" value="Unplaced"/>
</dbReference>
<evidence type="ECO:0000256" key="3">
    <source>
        <dbReference type="SAM" id="MobiDB-lite"/>
    </source>
</evidence>
<dbReference type="GO" id="GO:0003677">
    <property type="term" value="F:DNA binding"/>
    <property type="evidence" value="ECO:0007669"/>
    <property type="project" value="TreeGrafter"/>
</dbReference>
<keyword evidence="2" id="KW-0539">Nucleus</keyword>
<dbReference type="GO" id="GO:0045893">
    <property type="term" value="P:positive regulation of DNA-templated transcription"/>
    <property type="evidence" value="ECO:0007669"/>
    <property type="project" value="InterPro"/>
</dbReference>
<feature type="compositionally biased region" description="Low complexity" evidence="3">
    <location>
        <begin position="1"/>
        <end position="21"/>
    </location>
</feature>
<evidence type="ECO:0000313" key="5">
    <source>
        <dbReference type="WBParaSite" id="snap_masked-unitig_4262-processed-gene-0.0-mRNA-1"/>
    </source>
</evidence>
<accession>A0A1I8JRV0</accession>